<sequence>MTPNFTLTEITGLILEEQTELSLADLCRACAAQTDMIVELVNEGVLTPEGSQPEQWHFTGVHMQRARVALRLQHDLGVNLAGAALALELLDELDTLRAQLHRLTGG</sequence>
<keyword evidence="2" id="KW-1185">Reference proteome</keyword>
<comment type="caution">
    <text evidence="1">The sequence shown here is derived from an EMBL/GenBank/DDBJ whole genome shotgun (WGS) entry which is preliminary data.</text>
</comment>
<dbReference type="Gene3D" id="1.10.1660.10">
    <property type="match status" value="1"/>
</dbReference>
<gene>
    <name evidence="1" type="ORF">ACFPP7_22655</name>
</gene>
<dbReference type="EMBL" id="JBHSMX010000066">
    <property type="protein sequence ID" value="MFC5523697.1"/>
    <property type="molecule type" value="Genomic_DNA"/>
</dbReference>
<organism evidence="1 2">
    <name type="scientific">Polaromonas jejuensis</name>
    <dbReference type="NCBI Taxonomy" id="457502"/>
    <lineage>
        <taxon>Bacteria</taxon>
        <taxon>Pseudomonadati</taxon>
        <taxon>Pseudomonadota</taxon>
        <taxon>Betaproteobacteria</taxon>
        <taxon>Burkholderiales</taxon>
        <taxon>Comamonadaceae</taxon>
        <taxon>Polaromonas</taxon>
    </lineage>
</organism>
<evidence type="ECO:0000313" key="1">
    <source>
        <dbReference type="EMBL" id="MFC5523697.1"/>
    </source>
</evidence>
<dbReference type="Proteomes" id="UP001596084">
    <property type="component" value="Unassembled WGS sequence"/>
</dbReference>
<name>A0ABW0QJ89_9BURK</name>
<evidence type="ECO:0000313" key="2">
    <source>
        <dbReference type="Proteomes" id="UP001596084"/>
    </source>
</evidence>
<dbReference type="RefSeq" id="WP_068834784.1">
    <property type="nucleotide sequence ID" value="NZ_JBHSMX010000066.1"/>
</dbReference>
<proteinExistence type="predicted"/>
<reference evidence="2" key="1">
    <citation type="journal article" date="2019" name="Int. J. Syst. Evol. Microbiol.">
        <title>The Global Catalogue of Microorganisms (GCM) 10K type strain sequencing project: providing services to taxonomists for standard genome sequencing and annotation.</title>
        <authorList>
            <consortium name="The Broad Institute Genomics Platform"/>
            <consortium name="The Broad Institute Genome Sequencing Center for Infectious Disease"/>
            <person name="Wu L."/>
            <person name="Ma J."/>
        </authorList>
    </citation>
    <scope>NUCLEOTIDE SEQUENCE [LARGE SCALE GENOMIC DNA]</scope>
    <source>
        <strain evidence="2">CGMCC 4.7277</strain>
    </source>
</reference>
<dbReference type="Pfam" id="PF13591">
    <property type="entry name" value="MerR_2"/>
    <property type="match status" value="1"/>
</dbReference>
<accession>A0ABW0QJ89</accession>
<protein>
    <submittedName>
        <fullName evidence="1">Chaperone modulator CbpM</fullName>
    </submittedName>
</protein>